<dbReference type="PRINTS" id="PR00853">
    <property type="entry name" value="XPGRADSUPER"/>
</dbReference>
<dbReference type="Pfam" id="PF00752">
    <property type="entry name" value="XPG_N"/>
    <property type="match status" value="1"/>
</dbReference>
<reference evidence="4" key="1">
    <citation type="journal article" date="2020" name="Nature">
        <title>Giant virus diversity and host interactions through global metagenomics.</title>
        <authorList>
            <person name="Schulz F."/>
            <person name="Roux S."/>
            <person name="Paez-Espino D."/>
            <person name="Jungbluth S."/>
            <person name="Walsh D.A."/>
            <person name="Denef V.J."/>
            <person name="McMahon K.D."/>
            <person name="Konstantinidis K.T."/>
            <person name="Eloe-Fadrosh E.A."/>
            <person name="Kyrpides N.C."/>
            <person name="Woyke T."/>
        </authorList>
    </citation>
    <scope>NUCLEOTIDE SEQUENCE</scope>
    <source>
        <strain evidence="4">GVMAG-M-3300023179-90</strain>
    </source>
</reference>
<feature type="coiled-coil region" evidence="1">
    <location>
        <begin position="90"/>
        <end position="126"/>
    </location>
</feature>
<dbReference type="SUPFAM" id="SSF88723">
    <property type="entry name" value="PIN domain-like"/>
    <property type="match status" value="1"/>
</dbReference>
<organism evidence="4">
    <name type="scientific">viral metagenome</name>
    <dbReference type="NCBI Taxonomy" id="1070528"/>
    <lineage>
        <taxon>unclassified sequences</taxon>
        <taxon>metagenomes</taxon>
        <taxon>organismal metagenomes</taxon>
    </lineage>
</organism>
<dbReference type="PANTHER" id="PTHR11081">
    <property type="entry name" value="FLAP ENDONUCLEASE FAMILY MEMBER"/>
    <property type="match status" value="1"/>
</dbReference>
<dbReference type="InterPro" id="IPR006084">
    <property type="entry name" value="XPG/Rad2"/>
</dbReference>
<name>A0A6C0HAZ0_9ZZZZ</name>
<dbReference type="SMART" id="SM00485">
    <property type="entry name" value="XPGN"/>
    <property type="match status" value="1"/>
</dbReference>
<dbReference type="AlphaFoldDB" id="A0A6C0HAZ0"/>
<dbReference type="InterPro" id="IPR006086">
    <property type="entry name" value="XPG-I_dom"/>
</dbReference>
<sequence length="326" mass="39047">MGIKYLNRFLMDNCSKKSIKKCHLSALKKKRFVIDASIYMYKFKGENALMEHMYLFISILKHYEIEPIFVFDGKPPAEKKEILIKRRMDKLDAEQKYMEIQKQFENETNEEKKQDLLASMDTLKKQFITIKDEDIKKVKELLESYGVVYYVSPGEADQYCAHLIKQNIADGCISDDMDMFLYDCKMIVRHISLLNHTIVIYDCCKILNDLKLSRRLFCEIMVLSGTDYNLNMETSLYESIRWYYEYIKYLEKYTLDKNVTPPLTYYVWLIKNTKYIKDYGKLLKTYQMFQLEHYSYNDVVVDNNKPMIDMEKLKEILYPEGFIFVM</sequence>
<dbReference type="Pfam" id="PF00867">
    <property type="entry name" value="XPG_I"/>
    <property type="match status" value="1"/>
</dbReference>
<feature type="domain" description="XPG-I" evidence="2">
    <location>
        <begin position="143"/>
        <end position="212"/>
    </location>
</feature>
<evidence type="ECO:0000313" key="4">
    <source>
        <dbReference type="EMBL" id="QHT77782.1"/>
    </source>
</evidence>
<dbReference type="InterPro" id="IPR006085">
    <property type="entry name" value="XPG_DNA_repair_N"/>
</dbReference>
<protein>
    <recommendedName>
        <fullName evidence="5">XPG N-terminal domain-containing protein</fullName>
    </recommendedName>
</protein>
<proteinExistence type="predicted"/>
<dbReference type="SMART" id="SM00484">
    <property type="entry name" value="XPGI"/>
    <property type="match status" value="1"/>
</dbReference>
<evidence type="ECO:0008006" key="5">
    <source>
        <dbReference type="Google" id="ProtNLM"/>
    </source>
</evidence>
<evidence type="ECO:0000259" key="3">
    <source>
        <dbReference type="SMART" id="SM00485"/>
    </source>
</evidence>
<dbReference type="EMBL" id="MN739921">
    <property type="protein sequence ID" value="QHT77782.1"/>
    <property type="molecule type" value="Genomic_DNA"/>
</dbReference>
<accession>A0A6C0HAZ0</accession>
<evidence type="ECO:0000256" key="1">
    <source>
        <dbReference type="SAM" id="Coils"/>
    </source>
</evidence>
<evidence type="ECO:0000259" key="2">
    <source>
        <dbReference type="SMART" id="SM00484"/>
    </source>
</evidence>
<feature type="domain" description="XPG N-terminal" evidence="3">
    <location>
        <begin position="1"/>
        <end position="93"/>
    </location>
</feature>
<dbReference type="InterPro" id="IPR029060">
    <property type="entry name" value="PIN-like_dom_sf"/>
</dbReference>
<dbReference type="GO" id="GO:0004518">
    <property type="term" value="F:nuclease activity"/>
    <property type="evidence" value="ECO:0007669"/>
    <property type="project" value="InterPro"/>
</dbReference>
<keyword evidence="1" id="KW-0175">Coiled coil</keyword>
<dbReference type="Gene3D" id="3.40.50.1010">
    <property type="entry name" value="5'-nuclease"/>
    <property type="match status" value="1"/>
</dbReference>